<dbReference type="EMBL" id="REGN01000122">
    <property type="protein sequence ID" value="RNA44314.1"/>
    <property type="molecule type" value="Genomic_DNA"/>
</dbReference>
<reference evidence="1 2" key="1">
    <citation type="journal article" date="2018" name="Sci. Rep.">
        <title>Genomic signatures of local adaptation to the degree of environmental predictability in rotifers.</title>
        <authorList>
            <person name="Franch-Gras L."/>
            <person name="Hahn C."/>
            <person name="Garcia-Roger E.M."/>
            <person name="Carmona M.J."/>
            <person name="Serra M."/>
            <person name="Gomez A."/>
        </authorList>
    </citation>
    <scope>NUCLEOTIDE SEQUENCE [LARGE SCALE GENOMIC DNA]</scope>
    <source>
        <strain evidence="1">HYR1</strain>
    </source>
</reference>
<proteinExistence type="predicted"/>
<gene>
    <name evidence="1" type="ORF">BpHYR1_026619</name>
</gene>
<evidence type="ECO:0000313" key="2">
    <source>
        <dbReference type="Proteomes" id="UP000276133"/>
    </source>
</evidence>
<evidence type="ECO:0000313" key="1">
    <source>
        <dbReference type="EMBL" id="RNA44314.1"/>
    </source>
</evidence>
<comment type="caution">
    <text evidence="1">The sequence shown here is derived from an EMBL/GenBank/DDBJ whole genome shotgun (WGS) entry which is preliminary data.</text>
</comment>
<name>A0A3M7T8B6_BRAPC</name>
<keyword evidence="2" id="KW-1185">Reference proteome</keyword>
<protein>
    <submittedName>
        <fullName evidence="1">Uncharacterized protein</fullName>
    </submittedName>
</protein>
<organism evidence="1 2">
    <name type="scientific">Brachionus plicatilis</name>
    <name type="common">Marine rotifer</name>
    <name type="synonym">Brachionus muelleri</name>
    <dbReference type="NCBI Taxonomy" id="10195"/>
    <lineage>
        <taxon>Eukaryota</taxon>
        <taxon>Metazoa</taxon>
        <taxon>Spiralia</taxon>
        <taxon>Gnathifera</taxon>
        <taxon>Rotifera</taxon>
        <taxon>Eurotatoria</taxon>
        <taxon>Monogononta</taxon>
        <taxon>Pseudotrocha</taxon>
        <taxon>Ploima</taxon>
        <taxon>Brachionidae</taxon>
        <taxon>Brachionus</taxon>
    </lineage>
</organism>
<sequence length="83" mass="9715">MVSVYMGHSSLYRNSLVPYKINSYILNFLLKRNYDYNCLLFHPPCNSIPRDIGNQLIPTLINFRQRKAVKACCFCAWQTFSFG</sequence>
<dbReference type="Proteomes" id="UP000276133">
    <property type="component" value="Unassembled WGS sequence"/>
</dbReference>
<accession>A0A3M7T8B6</accession>
<dbReference type="AlphaFoldDB" id="A0A3M7T8B6"/>